<dbReference type="Pfam" id="PF00528">
    <property type="entry name" value="BPD_transp_1"/>
    <property type="match status" value="1"/>
</dbReference>
<dbReference type="Gene3D" id="1.10.3720.10">
    <property type="entry name" value="MetI-like"/>
    <property type="match status" value="1"/>
</dbReference>
<evidence type="ECO:0000313" key="10">
    <source>
        <dbReference type="EMBL" id="TLU74589.1"/>
    </source>
</evidence>
<comment type="caution">
    <text evidence="10">The sequence shown here is derived from an EMBL/GenBank/DDBJ whole genome shotgun (WGS) entry which is preliminary data.</text>
</comment>
<keyword evidence="3 8" id="KW-0813">Transport</keyword>
<dbReference type="PANTHER" id="PTHR43848:SF2">
    <property type="entry name" value="PUTRESCINE TRANSPORT SYSTEM PERMEASE PROTEIN POTI"/>
    <property type="match status" value="1"/>
</dbReference>
<feature type="transmembrane region" description="Helical" evidence="8">
    <location>
        <begin position="94"/>
        <end position="117"/>
    </location>
</feature>
<keyword evidence="6 8" id="KW-1133">Transmembrane helix</keyword>
<dbReference type="CDD" id="cd06261">
    <property type="entry name" value="TM_PBP2"/>
    <property type="match status" value="1"/>
</dbReference>
<proteinExistence type="inferred from homology"/>
<feature type="transmembrane region" description="Helical" evidence="8">
    <location>
        <begin position="181"/>
        <end position="199"/>
    </location>
</feature>
<dbReference type="GO" id="GO:0055085">
    <property type="term" value="P:transmembrane transport"/>
    <property type="evidence" value="ECO:0007669"/>
    <property type="project" value="InterPro"/>
</dbReference>
<keyword evidence="4" id="KW-1003">Cell membrane</keyword>
<dbReference type="SUPFAM" id="SSF161098">
    <property type="entry name" value="MetI-like"/>
    <property type="match status" value="1"/>
</dbReference>
<evidence type="ECO:0000259" key="9">
    <source>
        <dbReference type="PROSITE" id="PS50928"/>
    </source>
</evidence>
<evidence type="ECO:0000256" key="3">
    <source>
        <dbReference type="ARBA" id="ARBA00022448"/>
    </source>
</evidence>
<feature type="transmembrane region" description="Helical" evidence="8">
    <location>
        <begin position="7"/>
        <end position="28"/>
    </location>
</feature>
<comment type="similarity">
    <text evidence="2">Belongs to the binding-protein-dependent transport system permease family. CysTW subfamily.</text>
</comment>
<evidence type="ECO:0000256" key="5">
    <source>
        <dbReference type="ARBA" id="ARBA00022692"/>
    </source>
</evidence>
<feature type="transmembrane region" description="Helical" evidence="8">
    <location>
        <begin position="229"/>
        <end position="254"/>
    </location>
</feature>
<organism evidence="10 11">
    <name type="scientific">Lichenicoccus roseus</name>
    <dbReference type="NCBI Taxonomy" id="2683649"/>
    <lineage>
        <taxon>Bacteria</taxon>
        <taxon>Pseudomonadati</taxon>
        <taxon>Pseudomonadota</taxon>
        <taxon>Alphaproteobacteria</taxon>
        <taxon>Acetobacterales</taxon>
        <taxon>Acetobacteraceae</taxon>
        <taxon>Lichenicoccus</taxon>
    </lineage>
</organism>
<dbReference type="Proteomes" id="UP000305654">
    <property type="component" value="Unassembled WGS sequence"/>
</dbReference>
<sequence>MATLRFVLLSGSAGILLLIYVPVLWLALLSVGAEPLSGLPGGFTTVWYLALASNRNWVQPAISSIEIALCVALLCMLAALAAGRGLPRMRRARVPITLAFLLPLGIPGTVTGLMLFAGYRFVLGIHMGFWSLVLSHFVWAFPFALISMLVVTSRFDHGLLDAAADLGASPRQRFWQIECPLLMPGLVGAGLFGFLLSFTELPRSIFVSGAIQTLPLFNWAEASTQSSQVPLIFCLNTLLTVLSTAASVAMIGLLGRTTR</sequence>
<feature type="transmembrane region" description="Helical" evidence="8">
    <location>
        <begin position="129"/>
        <end position="151"/>
    </location>
</feature>
<evidence type="ECO:0000256" key="7">
    <source>
        <dbReference type="ARBA" id="ARBA00023136"/>
    </source>
</evidence>
<protein>
    <submittedName>
        <fullName evidence="10">ABC transporter permease subunit</fullName>
    </submittedName>
</protein>
<gene>
    <name evidence="10" type="ORF">FE263_05340</name>
</gene>
<evidence type="ECO:0000313" key="11">
    <source>
        <dbReference type="Proteomes" id="UP000305654"/>
    </source>
</evidence>
<evidence type="ECO:0000256" key="2">
    <source>
        <dbReference type="ARBA" id="ARBA00007069"/>
    </source>
</evidence>
<feature type="domain" description="ABC transmembrane type-1" evidence="9">
    <location>
        <begin position="61"/>
        <end position="250"/>
    </location>
</feature>
<accession>A0A5R9JC70</accession>
<dbReference type="InterPro" id="IPR035906">
    <property type="entry name" value="MetI-like_sf"/>
</dbReference>
<dbReference type="OrthoDB" id="9809681at2"/>
<evidence type="ECO:0000256" key="1">
    <source>
        <dbReference type="ARBA" id="ARBA00004651"/>
    </source>
</evidence>
<dbReference type="PROSITE" id="PS50928">
    <property type="entry name" value="ABC_TM1"/>
    <property type="match status" value="1"/>
</dbReference>
<dbReference type="PANTHER" id="PTHR43848">
    <property type="entry name" value="PUTRESCINE TRANSPORT SYSTEM PERMEASE PROTEIN POTI"/>
    <property type="match status" value="1"/>
</dbReference>
<dbReference type="InterPro" id="IPR051789">
    <property type="entry name" value="Bact_Polyamine_Transport"/>
</dbReference>
<keyword evidence="11" id="KW-1185">Reference proteome</keyword>
<dbReference type="InterPro" id="IPR000515">
    <property type="entry name" value="MetI-like"/>
</dbReference>
<dbReference type="AlphaFoldDB" id="A0A5R9JC70"/>
<comment type="subcellular location">
    <subcellularLocation>
        <location evidence="1 8">Cell membrane</location>
        <topology evidence="1 8">Multi-pass membrane protein</topology>
    </subcellularLocation>
</comment>
<reference evidence="10 11" key="1">
    <citation type="submission" date="2019-05" db="EMBL/GenBank/DDBJ databases">
        <authorList>
            <person name="Pankratov T."/>
            <person name="Grouzdev D."/>
        </authorList>
    </citation>
    <scope>NUCLEOTIDE SEQUENCE [LARGE SCALE GENOMIC DNA]</scope>
    <source>
        <strain evidence="10 11">KEBCLARHB70R</strain>
    </source>
</reference>
<dbReference type="EMBL" id="VCDI01000001">
    <property type="protein sequence ID" value="TLU74589.1"/>
    <property type="molecule type" value="Genomic_DNA"/>
</dbReference>
<evidence type="ECO:0000256" key="6">
    <source>
        <dbReference type="ARBA" id="ARBA00022989"/>
    </source>
</evidence>
<evidence type="ECO:0000256" key="4">
    <source>
        <dbReference type="ARBA" id="ARBA00022475"/>
    </source>
</evidence>
<dbReference type="GO" id="GO:0005886">
    <property type="term" value="C:plasma membrane"/>
    <property type="evidence" value="ECO:0007669"/>
    <property type="project" value="UniProtKB-SubCell"/>
</dbReference>
<name>A0A5R9JC70_9PROT</name>
<feature type="transmembrane region" description="Helical" evidence="8">
    <location>
        <begin position="61"/>
        <end position="82"/>
    </location>
</feature>
<evidence type="ECO:0000256" key="8">
    <source>
        <dbReference type="RuleBase" id="RU363032"/>
    </source>
</evidence>
<dbReference type="RefSeq" id="WP_138324838.1">
    <property type="nucleotide sequence ID" value="NZ_VCDI01000001.1"/>
</dbReference>
<keyword evidence="5 8" id="KW-0812">Transmembrane</keyword>
<keyword evidence="7 8" id="KW-0472">Membrane</keyword>